<protein>
    <submittedName>
        <fullName evidence="3">Mn-superoxide dismutase</fullName>
    </submittedName>
</protein>
<feature type="domain" description="Manganese/iron superoxide dismutase C-terminal" evidence="2">
    <location>
        <begin position="254"/>
        <end position="313"/>
    </location>
</feature>
<dbReference type="SUPFAM" id="SSF54719">
    <property type="entry name" value="Fe,Mn superoxide dismutase (SOD), C-terminal domain"/>
    <property type="match status" value="1"/>
</dbReference>
<dbReference type="GeneID" id="30985101"/>
<comment type="function">
    <text evidence="1">Component of the mitochondrial ribosome (mitoribosome), a dedicated translation machinery responsible for the synthesis of mitochondrial genome-encoded proteins, including at least some of the essential transmembrane subunits of the mitochondrial respiratory chain. The mitoribosomes are attached to the mitochondrial inner membrane and translation products are cotranslationally integrated into the membrane.</text>
</comment>
<dbReference type="GO" id="GO:0003735">
    <property type="term" value="F:structural constituent of ribosome"/>
    <property type="evidence" value="ECO:0007669"/>
    <property type="project" value="EnsemblFungi"/>
</dbReference>
<reference evidence="4" key="1">
    <citation type="submission" date="2016-05" db="EMBL/GenBank/DDBJ databases">
        <title>Comparative genomics of biotechnologically important yeasts.</title>
        <authorList>
            <consortium name="DOE Joint Genome Institute"/>
            <person name="Riley R."/>
            <person name="Haridas S."/>
            <person name="Wolfe K.H."/>
            <person name="Lopes M.R."/>
            <person name="Hittinger C.T."/>
            <person name="Goker M."/>
            <person name="Salamov A."/>
            <person name="Wisecaver J."/>
            <person name="Long T.M."/>
            <person name="Aerts A.L."/>
            <person name="Barry K."/>
            <person name="Choi C."/>
            <person name="Clum A."/>
            <person name="Coughlan A.Y."/>
            <person name="Deshpande S."/>
            <person name="Douglass A.P."/>
            <person name="Hanson S.J."/>
            <person name="Klenk H.-P."/>
            <person name="Labutti K."/>
            <person name="Lapidus A."/>
            <person name="Lindquist E."/>
            <person name="Lipzen A."/>
            <person name="Meier-Kolthoff J.P."/>
            <person name="Ohm R.A."/>
            <person name="Otillar R.P."/>
            <person name="Pangilinan J."/>
            <person name="Peng Y."/>
            <person name="Rokas A."/>
            <person name="Rosa C.A."/>
            <person name="Scheuner C."/>
            <person name="Sibirny A.A."/>
            <person name="Slot J.C."/>
            <person name="Stielow J.B."/>
            <person name="Sun H."/>
            <person name="Kurtzman C.P."/>
            <person name="Blackwell M."/>
            <person name="Grigoriev I.V."/>
            <person name="Jeffries T.W."/>
        </authorList>
    </citation>
    <scope>NUCLEOTIDE SEQUENCE [LARGE SCALE GENOMIC DNA]</scope>
    <source>
        <strain evidence="4">NRRL Y-17324</strain>
    </source>
</reference>
<accession>A0A1E4SGB6</accession>
<proteinExistence type="predicted"/>
<evidence type="ECO:0000259" key="2">
    <source>
        <dbReference type="Pfam" id="PF02777"/>
    </source>
</evidence>
<dbReference type="PANTHER" id="PTHR43595:SF1">
    <property type="entry name" value="SMALL RIBOSOMAL SUBUNIT PROTEIN MS43"/>
    <property type="match status" value="1"/>
</dbReference>
<dbReference type="Gene3D" id="3.55.40.20">
    <property type="entry name" value="Iron/manganese superoxide dismutase, C-terminal domain"/>
    <property type="match status" value="1"/>
</dbReference>
<evidence type="ECO:0000256" key="1">
    <source>
        <dbReference type="ARBA" id="ARBA00037226"/>
    </source>
</evidence>
<dbReference type="InterPro" id="IPR036314">
    <property type="entry name" value="SOD_C_sf"/>
</dbReference>
<gene>
    <name evidence="3" type="ORF">CANTADRAFT_67743</name>
</gene>
<organism evidence="3 4">
    <name type="scientific">Suhomyces tanzawaensis NRRL Y-17324</name>
    <dbReference type="NCBI Taxonomy" id="984487"/>
    <lineage>
        <taxon>Eukaryota</taxon>
        <taxon>Fungi</taxon>
        <taxon>Dikarya</taxon>
        <taxon>Ascomycota</taxon>
        <taxon>Saccharomycotina</taxon>
        <taxon>Pichiomycetes</taxon>
        <taxon>Debaryomycetaceae</taxon>
        <taxon>Suhomyces</taxon>
    </lineage>
</organism>
<dbReference type="InterPro" id="IPR019832">
    <property type="entry name" value="Mn/Fe_SOD_C"/>
</dbReference>
<evidence type="ECO:0000313" key="4">
    <source>
        <dbReference type="Proteomes" id="UP000094285"/>
    </source>
</evidence>
<name>A0A1E4SGB6_9ASCO</name>
<dbReference type="PANTHER" id="PTHR43595">
    <property type="entry name" value="37S RIBOSOMAL PROTEIN S26, MITOCHONDRIAL"/>
    <property type="match status" value="1"/>
</dbReference>
<sequence>MYRVARTLPRRAPTLLSQRNVSFSLPTISTLETVKSTQQDFKGLFSSETVNELWFKRGQQLVEGLNQSLEQASASSSESQSNNLLDIIAQTIQKPEHYGIYSYGSLLYNLQFFLESLKENSAEVKLSQSEPKDLLKTGNTTFGNIPADENLKSWLIDSFGSIEEFRNLLLNSAKAIKGDGLVWLVAESNLSQNILKQSPSITEPGTTKDPVYNNLAIVNTYNAGVVDDSLRSGQVNRLKLQKEANLQLEIDRLTLGTAEEAEFNTLYNDKKLLPVLAIDGSMRNYLLDYGVYGKQQYLENVWECIDWDVVSKRLPVRTKQFINSY</sequence>
<dbReference type="OrthoDB" id="275227at2759"/>
<dbReference type="EMBL" id="KV453913">
    <property type="protein sequence ID" value="ODV78510.1"/>
    <property type="molecule type" value="Genomic_DNA"/>
</dbReference>
<dbReference type="GO" id="GO:0004784">
    <property type="term" value="F:superoxide dismutase activity"/>
    <property type="evidence" value="ECO:0007669"/>
    <property type="project" value="InterPro"/>
</dbReference>
<dbReference type="GO" id="GO:0046872">
    <property type="term" value="F:metal ion binding"/>
    <property type="evidence" value="ECO:0007669"/>
    <property type="project" value="InterPro"/>
</dbReference>
<dbReference type="GO" id="GO:0005763">
    <property type="term" value="C:mitochondrial small ribosomal subunit"/>
    <property type="evidence" value="ECO:0007669"/>
    <property type="project" value="EnsemblFungi"/>
</dbReference>
<dbReference type="Pfam" id="PF02777">
    <property type="entry name" value="Sod_Fe_C"/>
    <property type="match status" value="1"/>
</dbReference>
<dbReference type="RefSeq" id="XP_020063632.1">
    <property type="nucleotide sequence ID" value="XM_020210965.1"/>
</dbReference>
<dbReference type="AlphaFoldDB" id="A0A1E4SGB6"/>
<dbReference type="STRING" id="984487.A0A1E4SGB6"/>
<dbReference type="Proteomes" id="UP000094285">
    <property type="component" value="Unassembled WGS sequence"/>
</dbReference>
<keyword evidence="4" id="KW-1185">Reference proteome</keyword>
<evidence type="ECO:0000313" key="3">
    <source>
        <dbReference type="EMBL" id="ODV78510.1"/>
    </source>
</evidence>